<dbReference type="GO" id="GO:0006508">
    <property type="term" value="P:proteolysis"/>
    <property type="evidence" value="ECO:0007669"/>
    <property type="project" value="InterPro"/>
</dbReference>
<dbReference type="Gene3D" id="3.20.20.140">
    <property type="entry name" value="Metal-dependent hydrolases"/>
    <property type="match status" value="1"/>
</dbReference>
<dbReference type="AlphaFoldDB" id="A0A4U6CZW2"/>
<protein>
    <recommendedName>
        <fullName evidence="3">Peptidase M19</fullName>
    </recommendedName>
</protein>
<dbReference type="PANTHER" id="PTHR10443:SF12">
    <property type="entry name" value="DIPEPTIDASE"/>
    <property type="match status" value="1"/>
</dbReference>
<name>A0A4U6CZW2_9BACT</name>
<dbReference type="GO" id="GO:0070573">
    <property type="term" value="F:metallodipeptidase activity"/>
    <property type="evidence" value="ECO:0007669"/>
    <property type="project" value="InterPro"/>
</dbReference>
<evidence type="ECO:0000313" key="1">
    <source>
        <dbReference type="EMBL" id="TKT89377.1"/>
    </source>
</evidence>
<dbReference type="InterPro" id="IPR000180">
    <property type="entry name" value="Dipep_AS"/>
</dbReference>
<evidence type="ECO:0000313" key="2">
    <source>
        <dbReference type="Proteomes" id="UP000304900"/>
    </source>
</evidence>
<comment type="caution">
    <text evidence="1">The sequence shown here is derived from an EMBL/GenBank/DDBJ whole genome shotgun (WGS) entry which is preliminary data.</text>
</comment>
<dbReference type="PROSITE" id="PS51365">
    <property type="entry name" value="RENAL_DIPEPTIDASE_2"/>
    <property type="match status" value="1"/>
</dbReference>
<dbReference type="Pfam" id="PF01244">
    <property type="entry name" value="Peptidase_M19"/>
    <property type="match status" value="1"/>
</dbReference>
<sequence>MESNQVNRRDFLQKAGSFLAAAPFVNGIDFSADDKPYLTFDFHAHPGLFFAKETKMYPGDGMLKKTLGDIKEGKLTGAFFALVADAKVIEIGPTGVKPSRSYEPNEAWAEYNRQIKILKDIISVNDLILATKASSLDDALKSKKTAAFISVEGGDFLEGNASHLDQMYQDGVRSVQLVHYHTNELGDLQTEQPMHNGLSAAGKEVVKKMNKLKMLIDLAHATEATTKAVCDITDAPIIISHSILQTGDNRPMAKRAISVDHAKMVARTGGVIGAWPSGFNTSFEEFLDNTLRLIDAVGVDHVGLGTDMDGNFKPVFSTYTQLPEWIQGLKSKGLKDDEVRKIVGGNAKRVLNKVL</sequence>
<gene>
    <name evidence="1" type="ORF">FDK13_23805</name>
</gene>
<dbReference type="EMBL" id="SZVO01000012">
    <property type="protein sequence ID" value="TKT89377.1"/>
    <property type="molecule type" value="Genomic_DNA"/>
</dbReference>
<dbReference type="RefSeq" id="WP_137342514.1">
    <property type="nucleotide sequence ID" value="NZ_SZVO01000012.1"/>
</dbReference>
<proteinExistence type="predicted"/>
<organism evidence="1 2">
    <name type="scientific">Dyadobacter frigoris</name>
    <dbReference type="NCBI Taxonomy" id="2576211"/>
    <lineage>
        <taxon>Bacteria</taxon>
        <taxon>Pseudomonadati</taxon>
        <taxon>Bacteroidota</taxon>
        <taxon>Cytophagia</taxon>
        <taxon>Cytophagales</taxon>
        <taxon>Spirosomataceae</taxon>
        <taxon>Dyadobacter</taxon>
    </lineage>
</organism>
<accession>A0A4U6CZW2</accession>
<dbReference type="PANTHER" id="PTHR10443">
    <property type="entry name" value="MICROSOMAL DIPEPTIDASE"/>
    <property type="match status" value="1"/>
</dbReference>
<dbReference type="InterPro" id="IPR008257">
    <property type="entry name" value="Pept_M19"/>
</dbReference>
<reference evidence="1 2" key="1">
    <citation type="submission" date="2019-05" db="EMBL/GenBank/DDBJ databases">
        <title>Dyadobacter AR-3-8 sp. nov., isolated from arctic soil.</title>
        <authorList>
            <person name="Chaudhary D.K."/>
        </authorList>
    </citation>
    <scope>NUCLEOTIDE SEQUENCE [LARGE SCALE GENOMIC DNA]</scope>
    <source>
        <strain evidence="1 2">AR-3-8</strain>
    </source>
</reference>
<dbReference type="InterPro" id="IPR032466">
    <property type="entry name" value="Metal_Hydrolase"/>
</dbReference>
<keyword evidence="2" id="KW-1185">Reference proteome</keyword>
<dbReference type="PROSITE" id="PS00869">
    <property type="entry name" value="RENAL_DIPEPTIDASE_1"/>
    <property type="match status" value="1"/>
</dbReference>
<dbReference type="OrthoDB" id="9804920at2"/>
<evidence type="ECO:0008006" key="3">
    <source>
        <dbReference type="Google" id="ProtNLM"/>
    </source>
</evidence>
<dbReference type="SUPFAM" id="SSF51556">
    <property type="entry name" value="Metallo-dependent hydrolases"/>
    <property type="match status" value="1"/>
</dbReference>
<dbReference type="Proteomes" id="UP000304900">
    <property type="component" value="Unassembled WGS sequence"/>
</dbReference>